<keyword evidence="7" id="KW-0547">Nucleotide-binding</keyword>
<keyword evidence="4" id="KW-0472">Membrane</keyword>
<dbReference type="InterPro" id="IPR050980">
    <property type="entry name" value="2C_sensor_his_kinase"/>
</dbReference>
<dbReference type="PANTHER" id="PTHR44936:SF10">
    <property type="entry name" value="SENSOR PROTEIN RSTB"/>
    <property type="match status" value="1"/>
</dbReference>
<evidence type="ECO:0000256" key="8">
    <source>
        <dbReference type="ARBA" id="ARBA00022777"/>
    </source>
</evidence>
<evidence type="ECO:0000256" key="1">
    <source>
        <dbReference type="ARBA" id="ARBA00000085"/>
    </source>
</evidence>
<dbReference type="Gene3D" id="1.10.287.130">
    <property type="match status" value="1"/>
</dbReference>
<sequence>MLDTQPFLEAIPVGALVWSPSSGVRPNAAFAAMLGYGPGEQGLHASAEAVARYLQEIHGTPERLEALRRGEQREPVYSEVRHRSGSSVPVVVIPSVWPGPPEETALLALVVDLRPGLDQERREKIAIVGRWAAGAAHDLRTPIAAVKMALQAVERRPDRAPELIAEALRQLARVDRIMQNLLFMGKPQLSELQPVSAWDLLLAAVAEVQERAEAQNVRVYLPALRAADGPPPVVVHPPLMQQAFTYLLDNALDAMAEGGIVLLDWTVLDGRLRLDVCDSGPGIGEALRTRVFEAFFSTKPEGLGLGLTLCQDIVQAHGGEVEIAPGPAGGLRASVILPLAGDPAPDPGAGGSD</sequence>
<dbReference type="CDD" id="cd00082">
    <property type="entry name" value="HisKA"/>
    <property type="match status" value="1"/>
</dbReference>
<dbReference type="InterPro" id="IPR004358">
    <property type="entry name" value="Sig_transdc_His_kin-like_C"/>
</dbReference>
<dbReference type="EMBL" id="AP025628">
    <property type="protein sequence ID" value="BDG59021.1"/>
    <property type="molecule type" value="Genomic_DNA"/>
</dbReference>
<protein>
    <recommendedName>
        <fullName evidence="3">histidine kinase</fullName>
        <ecNumber evidence="3">2.7.13.3</ecNumber>
    </recommendedName>
</protein>
<keyword evidence="9" id="KW-0067">ATP-binding</keyword>
<dbReference type="PANTHER" id="PTHR44936">
    <property type="entry name" value="SENSOR PROTEIN CREC"/>
    <property type="match status" value="1"/>
</dbReference>
<organism evidence="12 13">
    <name type="scientific">Caldinitratiruptor microaerophilus</name>
    <dbReference type="NCBI Taxonomy" id="671077"/>
    <lineage>
        <taxon>Bacteria</taxon>
        <taxon>Bacillati</taxon>
        <taxon>Bacillota</taxon>
        <taxon>Clostridia</taxon>
        <taxon>Eubacteriales</taxon>
        <taxon>Symbiobacteriaceae</taxon>
        <taxon>Caldinitratiruptor</taxon>
    </lineage>
</organism>
<dbReference type="Pfam" id="PF00512">
    <property type="entry name" value="HisKA"/>
    <property type="match status" value="1"/>
</dbReference>
<dbReference type="PRINTS" id="PR00344">
    <property type="entry name" value="BCTRLSENSOR"/>
</dbReference>
<keyword evidence="4" id="KW-1003">Cell membrane</keyword>
<dbReference type="GO" id="GO:0000155">
    <property type="term" value="F:phosphorelay sensor kinase activity"/>
    <property type="evidence" value="ECO:0007669"/>
    <property type="project" value="InterPro"/>
</dbReference>
<dbReference type="SMART" id="SM00387">
    <property type="entry name" value="HATPase_c"/>
    <property type="match status" value="1"/>
</dbReference>
<dbReference type="InterPro" id="IPR005467">
    <property type="entry name" value="His_kinase_dom"/>
</dbReference>
<evidence type="ECO:0000256" key="10">
    <source>
        <dbReference type="ARBA" id="ARBA00023012"/>
    </source>
</evidence>
<evidence type="ECO:0000256" key="7">
    <source>
        <dbReference type="ARBA" id="ARBA00022741"/>
    </source>
</evidence>
<dbReference type="CDD" id="cd00075">
    <property type="entry name" value="HATPase"/>
    <property type="match status" value="1"/>
</dbReference>
<reference evidence="12" key="1">
    <citation type="submission" date="2022-03" db="EMBL/GenBank/DDBJ databases">
        <title>Complete genome sequence of Caldinitratiruptor microaerophilus.</title>
        <authorList>
            <person name="Mukaiyama R."/>
            <person name="Nishiyama T."/>
            <person name="Ueda K."/>
        </authorList>
    </citation>
    <scope>NUCLEOTIDE SEQUENCE</scope>
    <source>
        <strain evidence="12">JCM 16183</strain>
    </source>
</reference>
<evidence type="ECO:0000256" key="2">
    <source>
        <dbReference type="ARBA" id="ARBA00004651"/>
    </source>
</evidence>
<dbReference type="SUPFAM" id="SSF55874">
    <property type="entry name" value="ATPase domain of HSP90 chaperone/DNA topoisomerase II/histidine kinase"/>
    <property type="match status" value="1"/>
</dbReference>
<feature type="domain" description="Histidine kinase" evidence="11">
    <location>
        <begin position="134"/>
        <end position="341"/>
    </location>
</feature>
<comment type="subcellular location">
    <subcellularLocation>
        <location evidence="2">Cell membrane</location>
        <topology evidence="2">Multi-pass membrane protein</topology>
    </subcellularLocation>
</comment>
<dbReference type="EC" id="2.7.13.3" evidence="3"/>
<dbReference type="Gene3D" id="3.30.565.10">
    <property type="entry name" value="Histidine kinase-like ATPase, C-terminal domain"/>
    <property type="match status" value="1"/>
</dbReference>
<evidence type="ECO:0000256" key="5">
    <source>
        <dbReference type="ARBA" id="ARBA00022553"/>
    </source>
</evidence>
<dbReference type="Pfam" id="PF02518">
    <property type="entry name" value="HATPase_c"/>
    <property type="match status" value="1"/>
</dbReference>
<dbReference type="InterPro" id="IPR003661">
    <property type="entry name" value="HisK_dim/P_dom"/>
</dbReference>
<evidence type="ECO:0000256" key="3">
    <source>
        <dbReference type="ARBA" id="ARBA00012438"/>
    </source>
</evidence>
<keyword evidence="10" id="KW-0902">Two-component regulatory system</keyword>
<comment type="catalytic activity">
    <reaction evidence="1">
        <text>ATP + protein L-histidine = ADP + protein N-phospho-L-histidine.</text>
        <dbReference type="EC" id="2.7.13.3"/>
    </reaction>
</comment>
<dbReference type="Proteomes" id="UP001163687">
    <property type="component" value="Chromosome"/>
</dbReference>
<dbReference type="RefSeq" id="WP_264843141.1">
    <property type="nucleotide sequence ID" value="NZ_AP025628.1"/>
</dbReference>
<dbReference type="AlphaFoldDB" id="A0AA35CKJ4"/>
<dbReference type="KEGG" id="cmic:caldi_01110"/>
<dbReference type="InterPro" id="IPR036890">
    <property type="entry name" value="HATPase_C_sf"/>
</dbReference>
<keyword evidence="6" id="KW-0808">Transferase</keyword>
<evidence type="ECO:0000313" key="12">
    <source>
        <dbReference type="EMBL" id="BDG59021.1"/>
    </source>
</evidence>
<name>A0AA35CKJ4_9FIRM</name>
<dbReference type="SUPFAM" id="SSF47384">
    <property type="entry name" value="Homodimeric domain of signal transducing histidine kinase"/>
    <property type="match status" value="1"/>
</dbReference>
<accession>A0AA35CKJ4</accession>
<dbReference type="GO" id="GO:0005524">
    <property type="term" value="F:ATP binding"/>
    <property type="evidence" value="ECO:0007669"/>
    <property type="project" value="UniProtKB-KW"/>
</dbReference>
<gene>
    <name evidence="12" type="ORF">caldi_01110</name>
</gene>
<dbReference type="SMART" id="SM00388">
    <property type="entry name" value="HisKA"/>
    <property type="match status" value="1"/>
</dbReference>
<dbReference type="InterPro" id="IPR036097">
    <property type="entry name" value="HisK_dim/P_sf"/>
</dbReference>
<evidence type="ECO:0000259" key="11">
    <source>
        <dbReference type="PROSITE" id="PS50109"/>
    </source>
</evidence>
<dbReference type="PROSITE" id="PS50109">
    <property type="entry name" value="HIS_KIN"/>
    <property type="match status" value="1"/>
</dbReference>
<evidence type="ECO:0000313" key="13">
    <source>
        <dbReference type="Proteomes" id="UP001163687"/>
    </source>
</evidence>
<evidence type="ECO:0000256" key="9">
    <source>
        <dbReference type="ARBA" id="ARBA00022840"/>
    </source>
</evidence>
<dbReference type="InterPro" id="IPR003594">
    <property type="entry name" value="HATPase_dom"/>
</dbReference>
<evidence type="ECO:0000256" key="6">
    <source>
        <dbReference type="ARBA" id="ARBA00022679"/>
    </source>
</evidence>
<keyword evidence="8" id="KW-0418">Kinase</keyword>
<dbReference type="GO" id="GO:0005886">
    <property type="term" value="C:plasma membrane"/>
    <property type="evidence" value="ECO:0007669"/>
    <property type="project" value="UniProtKB-SubCell"/>
</dbReference>
<proteinExistence type="predicted"/>
<keyword evidence="13" id="KW-1185">Reference proteome</keyword>
<evidence type="ECO:0000256" key="4">
    <source>
        <dbReference type="ARBA" id="ARBA00022475"/>
    </source>
</evidence>
<keyword evidence="5" id="KW-0597">Phosphoprotein</keyword>